<protein>
    <recommendedName>
        <fullName evidence="3">DUF3829 domain-containing protein</fullName>
    </recommendedName>
</protein>
<name>A0ABU0TGZ8_9FLAO</name>
<evidence type="ECO:0000313" key="2">
    <source>
        <dbReference type="Proteomes" id="UP001225072"/>
    </source>
</evidence>
<organism evidence="1 2">
    <name type="scientific">Chryseobacterium camelliae</name>
    <dbReference type="NCBI Taxonomy" id="1265445"/>
    <lineage>
        <taxon>Bacteria</taxon>
        <taxon>Pseudomonadati</taxon>
        <taxon>Bacteroidota</taxon>
        <taxon>Flavobacteriia</taxon>
        <taxon>Flavobacteriales</taxon>
        <taxon>Weeksellaceae</taxon>
        <taxon>Chryseobacterium group</taxon>
        <taxon>Chryseobacterium</taxon>
    </lineage>
</organism>
<dbReference type="Gene3D" id="1.20.120.930">
    <property type="entry name" value="Uncharacterised protein PF12889, N-terminal DUF3829"/>
    <property type="match status" value="1"/>
</dbReference>
<evidence type="ECO:0008006" key="3">
    <source>
        <dbReference type="Google" id="ProtNLM"/>
    </source>
</evidence>
<keyword evidence="2" id="KW-1185">Reference proteome</keyword>
<comment type="caution">
    <text evidence="1">The sequence shown here is derived from an EMBL/GenBank/DDBJ whole genome shotgun (WGS) entry which is preliminary data.</text>
</comment>
<dbReference type="InterPro" id="IPR024291">
    <property type="entry name" value="DUF3829"/>
</dbReference>
<reference evidence="1 2" key="1">
    <citation type="submission" date="2023-07" db="EMBL/GenBank/DDBJ databases">
        <title>Functional and genomic diversity of the sorghum phyllosphere microbiome.</title>
        <authorList>
            <person name="Shade A."/>
        </authorList>
    </citation>
    <scope>NUCLEOTIDE SEQUENCE [LARGE SCALE GENOMIC DNA]</scope>
    <source>
        <strain evidence="1 2">SORGH_AS_1064</strain>
    </source>
</reference>
<dbReference type="EMBL" id="JAUTAL010000001">
    <property type="protein sequence ID" value="MDQ1096323.1"/>
    <property type="molecule type" value="Genomic_DNA"/>
</dbReference>
<sequence length="308" mass="34261">MKKLLMLAVALSLSAVPVSCKKEIGKLGNTVLNAGKNEADAVIGFNNDFLDSYKRTSDHVESILKYSDAAVTKAKGGDVLIMPMVTGSLDYAIGKIKEVPSGFDKNKAAIEKDFQTYKAKKESIDKKFEELKSYMNAEDFKDDKGAKAETLNKEIQADAQVLFEAGERIVTNIKPATDAAEETILKDHPMKEYIISSKKVMNALDNAYDTLNKQHDSSFNAAEAQKRYDELAAAVAQNSKLDFKVKGTQYTYKKTDFESINRNAESFLDTYRRLIRNAKDSGKISDSDIRSIGYAYDAVLNSYNIFVK</sequence>
<dbReference type="Proteomes" id="UP001225072">
    <property type="component" value="Unassembled WGS sequence"/>
</dbReference>
<evidence type="ECO:0000313" key="1">
    <source>
        <dbReference type="EMBL" id="MDQ1096323.1"/>
    </source>
</evidence>
<accession>A0ABU0TGZ8</accession>
<dbReference type="Pfam" id="PF12889">
    <property type="entry name" value="DUF3829"/>
    <property type="match status" value="1"/>
</dbReference>
<proteinExistence type="predicted"/>
<gene>
    <name evidence="1" type="ORF">QE404_001470</name>
</gene>
<dbReference type="RefSeq" id="WP_307448516.1">
    <property type="nucleotide sequence ID" value="NZ_JAUTAL010000001.1"/>
</dbReference>